<evidence type="ECO:0000313" key="2">
    <source>
        <dbReference type="Proteomes" id="UP000510934"/>
    </source>
</evidence>
<name>A0A7D5VV73_PSEPU</name>
<evidence type="ECO:0000313" key="1">
    <source>
        <dbReference type="EMBL" id="QLJ12505.1"/>
    </source>
</evidence>
<dbReference type="RefSeq" id="WP_003251138.1">
    <property type="nucleotide sequence ID" value="NZ_CP059052.1"/>
</dbReference>
<accession>A0A7D5VV73</accession>
<proteinExistence type="predicted"/>
<dbReference type="Proteomes" id="UP000510934">
    <property type="component" value="Chromosome"/>
</dbReference>
<dbReference type="AlphaFoldDB" id="A0A7D5VV73"/>
<dbReference type="EMBL" id="CP059052">
    <property type="protein sequence ID" value="QLJ12505.1"/>
    <property type="molecule type" value="Genomic_DNA"/>
</dbReference>
<reference evidence="1 2" key="1">
    <citation type="journal article" date="2009" name="Mikrobiologiia">
        <title>[Phenanthren biodegradation and interaction of Pseudomonas putida BS3701 and Burkholderia sp.BS3702 in plant rhizosphere].</title>
        <authorList>
            <person name="Ovchinnikova A.A."/>
            <person name="Vetrova A.A."/>
            <person name="Filonov A.E."/>
            <person name="Boronin A.M."/>
        </authorList>
    </citation>
    <scope>NUCLEOTIDE SEQUENCE [LARGE SCALE GENOMIC DNA]</scope>
    <source>
        <strain evidence="1 2">BS3701</strain>
    </source>
</reference>
<protein>
    <submittedName>
        <fullName evidence="1">Uncharacterized protein</fullName>
    </submittedName>
</protein>
<gene>
    <name evidence="1" type="ORF">H0H12_18805</name>
</gene>
<organism evidence="1 2">
    <name type="scientific">Pseudomonas putida</name>
    <name type="common">Arthrobacter siderocapsulatus</name>
    <dbReference type="NCBI Taxonomy" id="303"/>
    <lineage>
        <taxon>Bacteria</taxon>
        <taxon>Pseudomonadati</taxon>
        <taxon>Pseudomonadota</taxon>
        <taxon>Gammaproteobacteria</taxon>
        <taxon>Pseudomonadales</taxon>
        <taxon>Pseudomonadaceae</taxon>
        <taxon>Pseudomonas</taxon>
    </lineage>
</organism>
<sequence length="118" mass="13392">MHDALQLISSLLSGKQHKDHVGRWRQLLAATQVIPLAVRRRQTLGKPRQIMSDLTQRIGASNPFRQPCDQHRSGSVAGCDLLFKLVGYWFQKRQIRVQIGNLIDQGILPLSDPDEGWL</sequence>